<comment type="caution">
    <text evidence="1">The sequence shown here is derived from an EMBL/GenBank/DDBJ whole genome shotgun (WGS) entry which is preliminary data.</text>
</comment>
<organism evidence="1">
    <name type="scientific">human gut metagenome</name>
    <dbReference type="NCBI Taxonomy" id="408170"/>
    <lineage>
        <taxon>unclassified sequences</taxon>
        <taxon>metagenomes</taxon>
        <taxon>organismal metagenomes</taxon>
    </lineage>
</organism>
<gene>
    <name evidence="1" type="ORF">OBE_04447</name>
</gene>
<dbReference type="AlphaFoldDB" id="K1TT30"/>
<name>K1TT30_9ZZZZ</name>
<reference evidence="1" key="1">
    <citation type="journal article" date="2013" name="Environ. Microbiol.">
        <title>Microbiota from the distal guts of lean and obese adolescents exhibit partial functional redundancy besides clear differences in community structure.</title>
        <authorList>
            <person name="Ferrer M."/>
            <person name="Ruiz A."/>
            <person name="Lanza F."/>
            <person name="Haange S.B."/>
            <person name="Oberbach A."/>
            <person name="Till H."/>
            <person name="Bargiela R."/>
            <person name="Campoy C."/>
            <person name="Segura M.T."/>
            <person name="Richter M."/>
            <person name="von Bergen M."/>
            <person name="Seifert J."/>
            <person name="Suarez A."/>
        </authorList>
    </citation>
    <scope>NUCLEOTIDE SEQUENCE</scope>
</reference>
<evidence type="ECO:0000313" key="1">
    <source>
        <dbReference type="EMBL" id="EKC69360.1"/>
    </source>
</evidence>
<sequence>MKSPFQYGTLVDKESFVNRVEERKQLKELLGSGINV</sequence>
<accession>K1TT30</accession>
<dbReference type="EMBL" id="AJWZ01003021">
    <property type="protein sequence ID" value="EKC69360.1"/>
    <property type="molecule type" value="Genomic_DNA"/>
</dbReference>
<protein>
    <submittedName>
        <fullName evidence="1">Uncharacterized protein</fullName>
    </submittedName>
</protein>
<proteinExistence type="predicted"/>
<feature type="non-terminal residue" evidence="1">
    <location>
        <position position="36"/>
    </location>
</feature>